<protein>
    <submittedName>
        <fullName evidence="3">Phospholipid-transporting ATPase IK</fullName>
    </submittedName>
</protein>
<dbReference type="EMBL" id="JASSZA010000019">
    <property type="protein sequence ID" value="KAK2086903.1"/>
    <property type="molecule type" value="Genomic_DNA"/>
</dbReference>
<feature type="compositionally biased region" description="Basic and acidic residues" evidence="1">
    <location>
        <begin position="16"/>
        <end position="27"/>
    </location>
</feature>
<organism evidence="3 4">
    <name type="scientific">Saguinus oedipus</name>
    <name type="common">Cotton-top tamarin</name>
    <name type="synonym">Oedipomidas oedipus</name>
    <dbReference type="NCBI Taxonomy" id="9490"/>
    <lineage>
        <taxon>Eukaryota</taxon>
        <taxon>Metazoa</taxon>
        <taxon>Chordata</taxon>
        <taxon>Craniata</taxon>
        <taxon>Vertebrata</taxon>
        <taxon>Euteleostomi</taxon>
        <taxon>Mammalia</taxon>
        <taxon>Eutheria</taxon>
        <taxon>Euarchontoglires</taxon>
        <taxon>Primates</taxon>
        <taxon>Haplorrhini</taxon>
        <taxon>Platyrrhini</taxon>
        <taxon>Cebidae</taxon>
        <taxon>Callitrichinae</taxon>
        <taxon>Saguinus</taxon>
    </lineage>
</organism>
<gene>
    <name evidence="3" type="primary">ATP8B3_3</name>
    <name evidence="3" type="ORF">P7K49_032810</name>
</gene>
<evidence type="ECO:0000259" key="2">
    <source>
        <dbReference type="Pfam" id="PF16209"/>
    </source>
</evidence>
<proteinExistence type="predicted"/>
<dbReference type="InterPro" id="IPR032631">
    <property type="entry name" value="P-type_ATPase_N"/>
</dbReference>
<evidence type="ECO:0000256" key="1">
    <source>
        <dbReference type="SAM" id="MobiDB-lite"/>
    </source>
</evidence>
<feature type="region of interest" description="Disordered" evidence="1">
    <location>
        <begin position="1"/>
        <end position="36"/>
    </location>
</feature>
<dbReference type="Pfam" id="PF16209">
    <property type="entry name" value="PhoLip_ATPase_N"/>
    <property type="match status" value="1"/>
</dbReference>
<keyword evidence="4" id="KW-1185">Reference proteome</keyword>
<dbReference type="Proteomes" id="UP001266305">
    <property type="component" value="Unassembled WGS sequence"/>
</dbReference>
<feature type="domain" description="P-type ATPase N-terminal" evidence="2">
    <location>
        <begin position="43"/>
        <end position="92"/>
    </location>
</feature>
<name>A0ABQ9TR79_SAGOE</name>
<feature type="compositionally biased region" description="Polar residues" evidence="1">
    <location>
        <begin position="1"/>
        <end position="13"/>
    </location>
</feature>
<accession>A0ABQ9TR79</accession>
<sequence length="131" mass="14537">MSSLKVSPTSMGSLGQREELQDEDKNSGADPGEGGAAFTWEVQANSRAYNSKLKEKVLLCWRRKKHKTNVIRTAKYNFFSFLPLNLYEQFHHHSTLSAPLGFLLGRAGCREAQLFPSLYGLGHTAPLAPAL</sequence>
<evidence type="ECO:0000313" key="3">
    <source>
        <dbReference type="EMBL" id="KAK2086903.1"/>
    </source>
</evidence>
<comment type="caution">
    <text evidence="3">The sequence shown here is derived from an EMBL/GenBank/DDBJ whole genome shotgun (WGS) entry which is preliminary data.</text>
</comment>
<evidence type="ECO:0000313" key="4">
    <source>
        <dbReference type="Proteomes" id="UP001266305"/>
    </source>
</evidence>
<reference evidence="3 4" key="1">
    <citation type="submission" date="2023-05" db="EMBL/GenBank/DDBJ databases">
        <title>B98-5 Cell Line De Novo Hybrid Assembly: An Optical Mapping Approach.</title>
        <authorList>
            <person name="Kananen K."/>
            <person name="Auerbach J.A."/>
            <person name="Kautto E."/>
            <person name="Blachly J.S."/>
        </authorList>
    </citation>
    <scope>NUCLEOTIDE SEQUENCE [LARGE SCALE GENOMIC DNA]</scope>
    <source>
        <strain evidence="3">B95-8</strain>
        <tissue evidence="3">Cell line</tissue>
    </source>
</reference>